<comment type="caution">
    <text evidence="2">The sequence shown here is derived from an EMBL/GenBank/DDBJ whole genome shotgun (WGS) entry which is preliminary data.</text>
</comment>
<dbReference type="EMBL" id="SLUO01000008">
    <property type="protein sequence ID" value="TCL57549.1"/>
    <property type="molecule type" value="Genomic_DNA"/>
</dbReference>
<proteinExistence type="predicted"/>
<sequence length="168" mass="19375">MPGGAHPIILMIRRYGGGRLFLRLERNSAQQETEVVVKYAKMDQDVKRLISLLQAVDTKIICEAENGEKIVNAADIFYIESVDKRTYIYCENEVYRTQLRLYQLLNMLSDMDFVQINKACILNVNVLDAMKTLFNSRMEATLKNGERLYVTRKYLNGIKNKLRGGEEA</sequence>
<dbReference type="InterPro" id="IPR007492">
    <property type="entry name" value="LytTR_DNA-bd_dom"/>
</dbReference>
<organism evidence="2 3">
    <name type="scientific">Kineothrix alysoides</name>
    <dbReference type="NCBI Taxonomy" id="1469948"/>
    <lineage>
        <taxon>Bacteria</taxon>
        <taxon>Bacillati</taxon>
        <taxon>Bacillota</taxon>
        <taxon>Clostridia</taxon>
        <taxon>Lachnospirales</taxon>
        <taxon>Lachnospiraceae</taxon>
        <taxon>Kineothrix</taxon>
    </lineage>
</organism>
<feature type="domain" description="HTH LytTR-type" evidence="1">
    <location>
        <begin position="60"/>
        <end position="164"/>
    </location>
</feature>
<gene>
    <name evidence="2" type="ORF">EDD76_10884</name>
</gene>
<accession>A0A4R1QUA2</accession>
<dbReference type="Proteomes" id="UP000295718">
    <property type="component" value="Unassembled WGS sequence"/>
</dbReference>
<evidence type="ECO:0000259" key="1">
    <source>
        <dbReference type="PROSITE" id="PS50930"/>
    </source>
</evidence>
<dbReference type="RefSeq" id="WP_243122667.1">
    <property type="nucleotide sequence ID" value="NZ_SLUO01000008.1"/>
</dbReference>
<dbReference type="STRING" id="1469948.GCA_000732725_02052"/>
<protein>
    <submittedName>
        <fullName evidence="2">LytTR family transcriptional regulator</fullName>
    </submittedName>
</protein>
<keyword evidence="3" id="KW-1185">Reference proteome</keyword>
<dbReference type="Gene3D" id="2.40.50.1020">
    <property type="entry name" value="LytTr DNA-binding domain"/>
    <property type="match status" value="1"/>
</dbReference>
<evidence type="ECO:0000313" key="2">
    <source>
        <dbReference type="EMBL" id="TCL57549.1"/>
    </source>
</evidence>
<dbReference type="SMART" id="SM00850">
    <property type="entry name" value="LytTR"/>
    <property type="match status" value="1"/>
</dbReference>
<evidence type="ECO:0000313" key="3">
    <source>
        <dbReference type="Proteomes" id="UP000295718"/>
    </source>
</evidence>
<dbReference type="AlphaFoldDB" id="A0A4R1QUA2"/>
<dbReference type="PANTHER" id="PTHR37299:SF4">
    <property type="entry name" value="TRANSCRIPTIONAL REGULATOR"/>
    <property type="match status" value="1"/>
</dbReference>
<dbReference type="Pfam" id="PF04397">
    <property type="entry name" value="LytTR"/>
    <property type="match status" value="1"/>
</dbReference>
<dbReference type="GO" id="GO:0003677">
    <property type="term" value="F:DNA binding"/>
    <property type="evidence" value="ECO:0007669"/>
    <property type="project" value="InterPro"/>
</dbReference>
<reference evidence="2 3" key="1">
    <citation type="submission" date="2019-03" db="EMBL/GenBank/DDBJ databases">
        <title>Genomic Encyclopedia of Type Strains, Phase IV (KMG-IV): sequencing the most valuable type-strain genomes for metagenomic binning, comparative biology and taxonomic classification.</title>
        <authorList>
            <person name="Goeker M."/>
        </authorList>
    </citation>
    <scope>NUCLEOTIDE SEQUENCE [LARGE SCALE GENOMIC DNA]</scope>
    <source>
        <strain evidence="2 3">DSM 100556</strain>
    </source>
</reference>
<dbReference type="InterPro" id="IPR046947">
    <property type="entry name" value="LytR-like"/>
</dbReference>
<dbReference type="PANTHER" id="PTHR37299">
    <property type="entry name" value="TRANSCRIPTIONAL REGULATOR-RELATED"/>
    <property type="match status" value="1"/>
</dbReference>
<dbReference type="GO" id="GO:0000156">
    <property type="term" value="F:phosphorelay response regulator activity"/>
    <property type="evidence" value="ECO:0007669"/>
    <property type="project" value="InterPro"/>
</dbReference>
<dbReference type="PROSITE" id="PS50930">
    <property type="entry name" value="HTH_LYTTR"/>
    <property type="match status" value="1"/>
</dbReference>
<name>A0A4R1QUA2_9FIRM</name>